<sequence length="59" mass="6822">MKTVTNLRVYDPHSRELKHLLNHLQNGEVIEASEMSQGTQIKVILDLPDGFEALFKPYR</sequence>
<dbReference type="AlphaFoldDB" id="A0A8S3HHT9"/>
<gene>
    <name evidence="1" type="ORF">SMN809_LOCUS68608</name>
</gene>
<comment type="caution">
    <text evidence="1">The sequence shown here is derived from an EMBL/GenBank/DDBJ whole genome shotgun (WGS) entry which is preliminary data.</text>
</comment>
<feature type="non-terminal residue" evidence="1">
    <location>
        <position position="1"/>
    </location>
</feature>
<proteinExistence type="predicted"/>
<dbReference type="Proteomes" id="UP000676336">
    <property type="component" value="Unassembled WGS sequence"/>
</dbReference>
<name>A0A8S3HHT9_9BILA</name>
<evidence type="ECO:0000313" key="2">
    <source>
        <dbReference type="Proteomes" id="UP000676336"/>
    </source>
</evidence>
<evidence type="ECO:0000313" key="1">
    <source>
        <dbReference type="EMBL" id="CAF5179818.1"/>
    </source>
</evidence>
<accession>A0A8S3HHT9</accession>
<reference evidence="1" key="1">
    <citation type="submission" date="2021-02" db="EMBL/GenBank/DDBJ databases">
        <authorList>
            <person name="Nowell W R."/>
        </authorList>
    </citation>
    <scope>NUCLEOTIDE SEQUENCE</scope>
</reference>
<protein>
    <submittedName>
        <fullName evidence="1">Uncharacterized protein</fullName>
    </submittedName>
</protein>
<organism evidence="1 2">
    <name type="scientific">Rotaria magnacalcarata</name>
    <dbReference type="NCBI Taxonomy" id="392030"/>
    <lineage>
        <taxon>Eukaryota</taxon>
        <taxon>Metazoa</taxon>
        <taxon>Spiralia</taxon>
        <taxon>Gnathifera</taxon>
        <taxon>Rotifera</taxon>
        <taxon>Eurotatoria</taxon>
        <taxon>Bdelloidea</taxon>
        <taxon>Philodinida</taxon>
        <taxon>Philodinidae</taxon>
        <taxon>Rotaria</taxon>
    </lineage>
</organism>
<dbReference type="EMBL" id="CAJOBI010317751">
    <property type="protein sequence ID" value="CAF5179818.1"/>
    <property type="molecule type" value="Genomic_DNA"/>
</dbReference>